<comment type="caution">
    <text evidence="2">The sequence shown here is derived from an EMBL/GenBank/DDBJ whole genome shotgun (WGS) entry which is preliminary data.</text>
</comment>
<gene>
    <name evidence="2" type="ORF">BN9_056980</name>
</gene>
<evidence type="ECO:0000313" key="2">
    <source>
        <dbReference type="EMBL" id="CCI44874.1"/>
    </source>
</evidence>
<dbReference type="Proteomes" id="UP000053237">
    <property type="component" value="Unassembled WGS sequence"/>
</dbReference>
<evidence type="ECO:0000313" key="3">
    <source>
        <dbReference type="Proteomes" id="UP000053237"/>
    </source>
</evidence>
<name>A0A024GDW5_9STRA</name>
<proteinExistence type="predicted"/>
<sequence length="129" mass="14419">MVGTVLLYSTAQHPVLGKQSQSEQDEYYKRLDTYTKATTDRLKGLVGALQSDPSSVDTEDLVSQLKEISLLASETEEAAISLSYRKANDIMIARKSSLENYQEEETSSSSASPSQNRKSKNKKKRKILR</sequence>
<accession>A0A024GDW5</accession>
<feature type="compositionally biased region" description="Basic residues" evidence="1">
    <location>
        <begin position="117"/>
        <end position="129"/>
    </location>
</feature>
<dbReference type="InParanoid" id="A0A024GDW5"/>
<organism evidence="2 3">
    <name type="scientific">Albugo candida</name>
    <dbReference type="NCBI Taxonomy" id="65357"/>
    <lineage>
        <taxon>Eukaryota</taxon>
        <taxon>Sar</taxon>
        <taxon>Stramenopiles</taxon>
        <taxon>Oomycota</taxon>
        <taxon>Peronosporomycetes</taxon>
        <taxon>Albuginales</taxon>
        <taxon>Albuginaceae</taxon>
        <taxon>Albugo</taxon>
    </lineage>
</organism>
<feature type="region of interest" description="Disordered" evidence="1">
    <location>
        <begin position="99"/>
        <end position="129"/>
    </location>
</feature>
<dbReference type="EMBL" id="CAIX01000081">
    <property type="protein sequence ID" value="CCI44874.1"/>
    <property type="molecule type" value="Genomic_DNA"/>
</dbReference>
<keyword evidence="3" id="KW-1185">Reference proteome</keyword>
<evidence type="ECO:0000256" key="1">
    <source>
        <dbReference type="SAM" id="MobiDB-lite"/>
    </source>
</evidence>
<dbReference type="AlphaFoldDB" id="A0A024GDW5"/>
<reference evidence="2 3" key="1">
    <citation type="submission" date="2012-05" db="EMBL/GenBank/DDBJ databases">
        <title>Recombination and specialization in a pathogen metapopulation.</title>
        <authorList>
            <person name="Gardiner A."/>
            <person name="Kemen E."/>
            <person name="Schultz-Larsen T."/>
            <person name="MacLean D."/>
            <person name="Van Oosterhout C."/>
            <person name="Jones J.D.G."/>
        </authorList>
    </citation>
    <scope>NUCLEOTIDE SEQUENCE [LARGE SCALE GENOMIC DNA]</scope>
    <source>
        <strain evidence="2 3">Ac Nc2</strain>
    </source>
</reference>
<feature type="compositionally biased region" description="Low complexity" evidence="1">
    <location>
        <begin position="107"/>
        <end position="116"/>
    </location>
</feature>
<protein>
    <submittedName>
        <fullName evidence="2">Uncharacterized protein</fullName>
    </submittedName>
</protein>